<dbReference type="EMBL" id="BNJK01000001">
    <property type="protein sequence ID" value="GHO93804.1"/>
    <property type="molecule type" value="Genomic_DNA"/>
</dbReference>
<sequence>MSVFPNEAHLLKKQSDVPLIHISYECILKERFRDSDSYLYEIACSISSLMEAGHLSMRTTSKKTYRTSPAREISFTRAETTATTYVELSDAEQLEVRIVTPEGTYCKAFYYAHDQELIEQHGRGIISTIQRISNRSSNGQNGKNNWEA</sequence>
<dbReference type="AlphaFoldDB" id="A0A8J3N037"/>
<accession>A0A8J3N037</accession>
<keyword evidence="2" id="KW-1185">Reference proteome</keyword>
<name>A0A8J3N037_9CHLR</name>
<gene>
    <name evidence="1" type="ORF">KSF_038520</name>
</gene>
<comment type="caution">
    <text evidence="1">The sequence shown here is derived from an EMBL/GenBank/DDBJ whole genome shotgun (WGS) entry which is preliminary data.</text>
</comment>
<evidence type="ECO:0000313" key="1">
    <source>
        <dbReference type="EMBL" id="GHO93804.1"/>
    </source>
</evidence>
<proteinExistence type="predicted"/>
<reference evidence="1" key="1">
    <citation type="submission" date="2020-10" db="EMBL/GenBank/DDBJ databases">
        <title>Taxonomic study of unclassified bacteria belonging to the class Ktedonobacteria.</title>
        <authorList>
            <person name="Yabe S."/>
            <person name="Wang C.M."/>
            <person name="Zheng Y."/>
            <person name="Sakai Y."/>
            <person name="Cavaletti L."/>
            <person name="Monciardini P."/>
            <person name="Donadio S."/>
        </authorList>
    </citation>
    <scope>NUCLEOTIDE SEQUENCE</scope>
    <source>
        <strain evidence="1">ID150040</strain>
    </source>
</reference>
<protein>
    <submittedName>
        <fullName evidence="1">Uncharacterized protein</fullName>
    </submittedName>
</protein>
<dbReference type="Proteomes" id="UP000597444">
    <property type="component" value="Unassembled WGS sequence"/>
</dbReference>
<evidence type="ECO:0000313" key="2">
    <source>
        <dbReference type="Proteomes" id="UP000597444"/>
    </source>
</evidence>
<organism evidence="1 2">
    <name type="scientific">Reticulibacter mediterranei</name>
    <dbReference type="NCBI Taxonomy" id="2778369"/>
    <lineage>
        <taxon>Bacteria</taxon>
        <taxon>Bacillati</taxon>
        <taxon>Chloroflexota</taxon>
        <taxon>Ktedonobacteria</taxon>
        <taxon>Ktedonobacterales</taxon>
        <taxon>Reticulibacteraceae</taxon>
        <taxon>Reticulibacter</taxon>
    </lineage>
</organism>